<protein>
    <submittedName>
        <fullName evidence="2">Uncharacterized protein</fullName>
    </submittedName>
</protein>
<reference evidence="2" key="2">
    <citation type="submission" date="2022-01" db="EMBL/GenBank/DDBJ databases">
        <authorList>
            <person name="Yamashiro T."/>
            <person name="Shiraishi A."/>
            <person name="Satake H."/>
            <person name="Nakayama K."/>
        </authorList>
    </citation>
    <scope>NUCLEOTIDE SEQUENCE</scope>
</reference>
<name>A0ABQ4WFH0_9ASTR</name>
<sequence length="632" mass="72012">MATASRRSERINVADMLKKFDLASVKTEITPMKTKMALTKDEEVDEVDVTPKTSHLNAVKRIFKYLKGKPNLGLWYPRESSFDLEAYSDSDYVGANLDRKSTTGGCQFLRSRLISWQCKKQTIVATSTTEAEYVAAASCCGQVLWIQNQMLDYGFNFMNTKIHIDNESTICIVKNPVYHSKTKHIEIRHHFIRDSYEKKLIRVEKIHTDFNVADLLTKAFDGPRFNFLVVNIGILDSKKGNGAWIKDELKSLFKNCNCHKLLLVDLKTKSKHNTLEYTITEAPDPSIQLMIFGNMKRGFRGVPRPLLPAMLPVVAVDQGAGQADQAYSESTSHPNSLSPEPDNEPIEHTFEQPSSEHQPLSPRQETEIPQSQDPTHPHVAEERPMTVDDLLQLVPKLITKVDSLEKELKQTKLTMVKAIVKLVKKVKKMEVVLQRRHVVLTDSEDEDAENSSKQGRNFQEEGLDEMVSPYPKNQDLHKESLDCIDADEVNTGEGINTGFTDVNTAFEEINSGDESIIPSPKKGQREGKAVLEEKSQSKKTKKQIKEEQASLAEIDELELSETQKKRSVLEVYEKTAKYYTEEDWDLVRAKLEVNRDLSNKVLSIDFSSDDFAKKMVELINEKKRLYKEQRER</sequence>
<keyword evidence="3" id="KW-1185">Reference proteome</keyword>
<accession>A0ABQ4WFH0</accession>
<feature type="compositionally biased region" description="Basic and acidic residues" evidence="1">
    <location>
        <begin position="523"/>
        <end position="536"/>
    </location>
</feature>
<feature type="region of interest" description="Disordered" evidence="1">
    <location>
        <begin position="512"/>
        <end position="544"/>
    </location>
</feature>
<evidence type="ECO:0000313" key="3">
    <source>
        <dbReference type="Proteomes" id="UP001151760"/>
    </source>
</evidence>
<dbReference type="CDD" id="cd09272">
    <property type="entry name" value="RNase_HI_RT_Ty1"/>
    <property type="match status" value="1"/>
</dbReference>
<dbReference type="PANTHER" id="PTHR11439">
    <property type="entry name" value="GAG-POL-RELATED RETROTRANSPOSON"/>
    <property type="match status" value="1"/>
</dbReference>
<dbReference type="PANTHER" id="PTHR11439:SF495">
    <property type="entry name" value="REVERSE TRANSCRIPTASE, RNA-DEPENDENT DNA POLYMERASE-RELATED"/>
    <property type="match status" value="1"/>
</dbReference>
<dbReference type="EMBL" id="BQNB010008598">
    <property type="protein sequence ID" value="GJS51607.1"/>
    <property type="molecule type" value="Genomic_DNA"/>
</dbReference>
<reference evidence="2" key="1">
    <citation type="journal article" date="2022" name="Int. J. Mol. Sci.">
        <title>Draft Genome of Tanacetum Coccineum: Genomic Comparison of Closely Related Tanacetum-Family Plants.</title>
        <authorList>
            <person name="Yamashiro T."/>
            <person name="Shiraishi A."/>
            <person name="Nakayama K."/>
            <person name="Satake H."/>
        </authorList>
    </citation>
    <scope>NUCLEOTIDE SEQUENCE</scope>
</reference>
<comment type="caution">
    <text evidence="2">The sequence shown here is derived from an EMBL/GenBank/DDBJ whole genome shotgun (WGS) entry which is preliminary data.</text>
</comment>
<evidence type="ECO:0000313" key="2">
    <source>
        <dbReference type="EMBL" id="GJS51607.1"/>
    </source>
</evidence>
<organism evidence="2 3">
    <name type="scientific">Tanacetum coccineum</name>
    <dbReference type="NCBI Taxonomy" id="301880"/>
    <lineage>
        <taxon>Eukaryota</taxon>
        <taxon>Viridiplantae</taxon>
        <taxon>Streptophyta</taxon>
        <taxon>Embryophyta</taxon>
        <taxon>Tracheophyta</taxon>
        <taxon>Spermatophyta</taxon>
        <taxon>Magnoliopsida</taxon>
        <taxon>eudicotyledons</taxon>
        <taxon>Gunneridae</taxon>
        <taxon>Pentapetalae</taxon>
        <taxon>asterids</taxon>
        <taxon>campanulids</taxon>
        <taxon>Asterales</taxon>
        <taxon>Asteraceae</taxon>
        <taxon>Asteroideae</taxon>
        <taxon>Anthemideae</taxon>
        <taxon>Anthemidinae</taxon>
        <taxon>Tanacetum</taxon>
    </lineage>
</organism>
<proteinExistence type="predicted"/>
<feature type="region of interest" description="Disordered" evidence="1">
    <location>
        <begin position="321"/>
        <end position="379"/>
    </location>
</feature>
<feature type="region of interest" description="Disordered" evidence="1">
    <location>
        <begin position="443"/>
        <end position="474"/>
    </location>
</feature>
<gene>
    <name evidence="2" type="ORF">Tco_0624969</name>
</gene>
<feature type="compositionally biased region" description="Polar residues" evidence="1">
    <location>
        <begin position="327"/>
        <end position="338"/>
    </location>
</feature>
<dbReference type="Proteomes" id="UP001151760">
    <property type="component" value="Unassembled WGS sequence"/>
</dbReference>
<feature type="compositionally biased region" description="Polar residues" evidence="1">
    <location>
        <begin position="351"/>
        <end position="374"/>
    </location>
</feature>
<evidence type="ECO:0000256" key="1">
    <source>
        <dbReference type="SAM" id="MobiDB-lite"/>
    </source>
</evidence>